<proteinExistence type="predicted"/>
<dbReference type="Gramene" id="PAN45808">
    <property type="protein sequence ID" value="PAN45808"/>
    <property type="gene ID" value="PAHAL_9G144000"/>
</dbReference>
<protein>
    <submittedName>
        <fullName evidence="2">Uncharacterized protein</fullName>
    </submittedName>
</protein>
<feature type="region of interest" description="Disordered" evidence="1">
    <location>
        <begin position="1"/>
        <end position="61"/>
    </location>
</feature>
<sequence>MSAQEHGGGHGGDQRCAASSNARTGAAAQALSGWRGRGFEGPARGGRWGEAWDSARTDGHAAPRLRARAVREGEGSGGASRVGEMEYWGQPSSGNFQELGAHNHDPGGAAMTRGPGARPHVSAGRPLASAPEARAESAALAAGRQRSRCPRQACMADGSRTVGRLPRGAGARAALLATEFSGRFGARHDCAALLESHREQ</sequence>
<evidence type="ECO:0000256" key="1">
    <source>
        <dbReference type="SAM" id="MobiDB-lite"/>
    </source>
</evidence>
<feature type="compositionally biased region" description="Low complexity" evidence="1">
    <location>
        <begin position="17"/>
        <end position="30"/>
    </location>
</feature>
<gene>
    <name evidence="2" type="ORF">PAHAL_9G144000</name>
</gene>
<name>A0A2S3IJL0_9POAL</name>
<organism evidence="2">
    <name type="scientific">Panicum hallii</name>
    <dbReference type="NCBI Taxonomy" id="206008"/>
    <lineage>
        <taxon>Eukaryota</taxon>
        <taxon>Viridiplantae</taxon>
        <taxon>Streptophyta</taxon>
        <taxon>Embryophyta</taxon>
        <taxon>Tracheophyta</taxon>
        <taxon>Spermatophyta</taxon>
        <taxon>Magnoliopsida</taxon>
        <taxon>Liliopsida</taxon>
        <taxon>Poales</taxon>
        <taxon>Poaceae</taxon>
        <taxon>PACMAD clade</taxon>
        <taxon>Panicoideae</taxon>
        <taxon>Panicodae</taxon>
        <taxon>Paniceae</taxon>
        <taxon>Panicinae</taxon>
        <taxon>Panicum</taxon>
        <taxon>Panicum sect. Panicum</taxon>
    </lineage>
</organism>
<evidence type="ECO:0000313" key="2">
    <source>
        <dbReference type="EMBL" id="PAN45808.1"/>
    </source>
</evidence>
<reference evidence="2" key="1">
    <citation type="submission" date="2018-04" db="EMBL/GenBank/DDBJ databases">
        <title>WGS assembly of Panicum hallii.</title>
        <authorList>
            <person name="Lovell J."/>
            <person name="Jenkins J."/>
            <person name="Lowry D."/>
            <person name="Mamidi S."/>
            <person name="Sreedasyam A."/>
            <person name="Weng X."/>
            <person name="Barry K."/>
            <person name="Bonette J."/>
            <person name="Campitelli B."/>
            <person name="Daum C."/>
            <person name="Gordon S."/>
            <person name="Gould B."/>
            <person name="Lipzen A."/>
            <person name="Macqueen A."/>
            <person name="Palacio-Mejia J."/>
            <person name="Plott C."/>
            <person name="Shakirov E."/>
            <person name="Shu S."/>
            <person name="Yoshinaga Y."/>
            <person name="Zane M."/>
            <person name="Rokhsar D."/>
            <person name="Grimwood J."/>
            <person name="Schmutz J."/>
            <person name="Juenger T."/>
        </authorList>
    </citation>
    <scope>NUCLEOTIDE SEQUENCE [LARGE SCALE GENOMIC DNA]</scope>
    <source>
        <strain evidence="2">FIL2</strain>
    </source>
</reference>
<dbReference type="Proteomes" id="UP000243499">
    <property type="component" value="Chromosome 9"/>
</dbReference>
<accession>A0A2S3IJL0</accession>
<dbReference type="EMBL" id="CM008054">
    <property type="protein sequence ID" value="PAN45808.1"/>
    <property type="molecule type" value="Genomic_DNA"/>
</dbReference>
<dbReference type="AlphaFoldDB" id="A0A2S3IJL0"/>